<organism evidence="8 10">
    <name type="scientific">Anaeramoeba flamelloides</name>
    <dbReference type="NCBI Taxonomy" id="1746091"/>
    <lineage>
        <taxon>Eukaryota</taxon>
        <taxon>Metamonada</taxon>
        <taxon>Anaeramoebidae</taxon>
        <taxon>Anaeramoeba</taxon>
    </lineage>
</organism>
<dbReference type="SMART" id="SM00174">
    <property type="entry name" value="RHO"/>
    <property type="match status" value="1"/>
</dbReference>
<keyword evidence="6" id="KW-0636">Prenylation</keyword>
<name>A0AAV7YP41_9EUKA</name>
<dbReference type="Proteomes" id="UP001146793">
    <property type="component" value="Unassembled WGS sequence"/>
</dbReference>
<keyword evidence="11" id="KW-1185">Reference proteome</keyword>
<dbReference type="PROSITE" id="PS51419">
    <property type="entry name" value="RAB"/>
    <property type="match status" value="1"/>
</dbReference>
<evidence type="ECO:0000313" key="10">
    <source>
        <dbReference type="Proteomes" id="UP001146793"/>
    </source>
</evidence>
<accession>A0AAV7YP41</accession>
<dbReference type="Gene3D" id="3.40.50.300">
    <property type="entry name" value="P-loop containing nucleotide triphosphate hydrolases"/>
    <property type="match status" value="1"/>
</dbReference>
<comment type="subcellular location">
    <subcellularLocation>
        <location evidence="7">Endomembrane system</location>
        <topology evidence="7">Lipid-anchor</topology>
    </subcellularLocation>
</comment>
<evidence type="ECO:0000256" key="7">
    <source>
        <dbReference type="ARBA" id="ARBA00037868"/>
    </source>
</evidence>
<dbReference type="Proteomes" id="UP001150062">
    <property type="component" value="Unassembled WGS sequence"/>
</dbReference>
<gene>
    <name evidence="8" type="ORF">M0812_23543</name>
    <name evidence="9" type="ORF">M0813_01875</name>
</gene>
<dbReference type="PROSITE" id="PS51421">
    <property type="entry name" value="RAS"/>
    <property type="match status" value="1"/>
</dbReference>
<dbReference type="SUPFAM" id="SSF52540">
    <property type="entry name" value="P-loop containing nucleoside triphosphate hydrolases"/>
    <property type="match status" value="1"/>
</dbReference>
<keyword evidence="5" id="KW-0449">Lipoprotein</keyword>
<evidence type="ECO:0000256" key="1">
    <source>
        <dbReference type="ARBA" id="ARBA00006270"/>
    </source>
</evidence>
<dbReference type="InterPro" id="IPR001806">
    <property type="entry name" value="Small_GTPase"/>
</dbReference>
<dbReference type="PANTHER" id="PTHR47979">
    <property type="entry name" value="DRAB11-RELATED"/>
    <property type="match status" value="1"/>
</dbReference>
<evidence type="ECO:0000313" key="11">
    <source>
        <dbReference type="Proteomes" id="UP001150062"/>
    </source>
</evidence>
<evidence type="ECO:0000256" key="5">
    <source>
        <dbReference type="ARBA" id="ARBA00023288"/>
    </source>
</evidence>
<dbReference type="InterPro" id="IPR050209">
    <property type="entry name" value="Rab_GTPases_membrane_traffic"/>
</dbReference>
<dbReference type="FunFam" id="3.40.50.300:FF:000067">
    <property type="entry name" value="ras-related protein RABA1f"/>
    <property type="match status" value="1"/>
</dbReference>
<dbReference type="Pfam" id="PF00071">
    <property type="entry name" value="Ras"/>
    <property type="match status" value="1"/>
</dbReference>
<proteinExistence type="inferred from homology"/>
<dbReference type="PRINTS" id="PR00449">
    <property type="entry name" value="RASTRNSFRMNG"/>
</dbReference>
<dbReference type="GO" id="GO:0003924">
    <property type="term" value="F:GTPase activity"/>
    <property type="evidence" value="ECO:0007669"/>
    <property type="project" value="InterPro"/>
</dbReference>
<dbReference type="GO" id="GO:0012505">
    <property type="term" value="C:endomembrane system"/>
    <property type="evidence" value="ECO:0007669"/>
    <property type="project" value="UniProtKB-SubCell"/>
</dbReference>
<dbReference type="InterPro" id="IPR005225">
    <property type="entry name" value="Small_GTP-bd"/>
</dbReference>
<keyword evidence="4" id="KW-0472">Membrane</keyword>
<reference evidence="8" key="2">
    <citation type="submission" date="2022-08" db="EMBL/GenBank/DDBJ databases">
        <title>Novel sulphate-reducing endosymbionts in the free-living metamonad Anaeramoeba.</title>
        <authorList>
            <person name="Jerlstrom-Hultqvist J."/>
            <person name="Cepicka I."/>
            <person name="Gallot-Lavallee L."/>
            <person name="Salas-Leiva D."/>
            <person name="Curtis B.A."/>
            <person name="Zahonova K."/>
            <person name="Pipaliya S."/>
            <person name="Dacks J."/>
            <person name="Roger A.J."/>
        </authorList>
    </citation>
    <scope>NUCLEOTIDE SEQUENCE</scope>
    <source>
        <strain evidence="8">Busselton2</strain>
    </source>
</reference>
<comment type="similarity">
    <text evidence="1">Belongs to the small GTPase superfamily. Rab family.</text>
</comment>
<dbReference type="SMART" id="SM00176">
    <property type="entry name" value="RAN"/>
    <property type="match status" value="1"/>
</dbReference>
<evidence type="ECO:0000313" key="8">
    <source>
        <dbReference type="EMBL" id="KAJ3430534.1"/>
    </source>
</evidence>
<evidence type="ECO:0000256" key="2">
    <source>
        <dbReference type="ARBA" id="ARBA00022741"/>
    </source>
</evidence>
<evidence type="ECO:0000256" key="3">
    <source>
        <dbReference type="ARBA" id="ARBA00023134"/>
    </source>
</evidence>
<evidence type="ECO:0000256" key="6">
    <source>
        <dbReference type="ARBA" id="ARBA00023289"/>
    </source>
</evidence>
<dbReference type="GO" id="GO:0005525">
    <property type="term" value="F:GTP binding"/>
    <property type="evidence" value="ECO:0007669"/>
    <property type="project" value="UniProtKB-KW"/>
</dbReference>
<dbReference type="EMBL" id="JAOAOG010000102">
    <property type="protein sequence ID" value="KAJ6249274.1"/>
    <property type="molecule type" value="Genomic_DNA"/>
</dbReference>
<reference evidence="9" key="1">
    <citation type="submission" date="2022-08" db="EMBL/GenBank/DDBJ databases">
        <title>Novel sulfate-reducing endosymbionts in the free-living metamonad Anaeramoeba.</title>
        <authorList>
            <person name="Jerlstrom-Hultqvist J."/>
            <person name="Cepicka I."/>
            <person name="Gallot-Lavallee L."/>
            <person name="Salas-Leiva D."/>
            <person name="Curtis B.A."/>
            <person name="Zahonova K."/>
            <person name="Pipaliya S."/>
            <person name="Dacks J."/>
            <person name="Roger A.J."/>
        </authorList>
    </citation>
    <scope>NUCLEOTIDE SEQUENCE</scope>
    <source>
        <strain evidence="9">Schooner1</strain>
    </source>
</reference>
<dbReference type="EMBL" id="JANTQA010000051">
    <property type="protein sequence ID" value="KAJ3430534.1"/>
    <property type="molecule type" value="Genomic_DNA"/>
</dbReference>
<comment type="caution">
    <text evidence="8">The sequence shown here is derived from an EMBL/GenBank/DDBJ whole genome shotgun (WGS) entry which is preliminary data.</text>
</comment>
<dbReference type="InterPro" id="IPR027417">
    <property type="entry name" value="P-loop_NTPase"/>
</dbReference>
<dbReference type="PROSITE" id="PS51420">
    <property type="entry name" value="RHO"/>
    <property type="match status" value="1"/>
</dbReference>
<evidence type="ECO:0000313" key="9">
    <source>
        <dbReference type="EMBL" id="KAJ6249274.1"/>
    </source>
</evidence>
<sequence length="211" mass="23882">MSNRNSLYKLVLIGDSGVGKTNLLTRFCRNEFNIGSKMTIGVEFASKTMEIENTTIKAQVWDTAGQEKYRAITNTFYRGAKGALLVYSVTERQSFVNLKNWLTELRENSPKDITIMLIGNKIDLADNREVLTHEGTNFAEENNLNFIETSAKDATNVEYAFLSILTDIFEKNKKKEILLTESVKTVSSSRQIKLDENIISKNEQEKKSGCC</sequence>
<keyword evidence="3" id="KW-0342">GTP-binding</keyword>
<dbReference type="AlphaFoldDB" id="A0AAV7YP41"/>
<dbReference type="SMART" id="SM00173">
    <property type="entry name" value="RAS"/>
    <property type="match status" value="1"/>
</dbReference>
<dbReference type="NCBIfam" id="TIGR00231">
    <property type="entry name" value="small_GTP"/>
    <property type="match status" value="1"/>
</dbReference>
<keyword evidence="2" id="KW-0547">Nucleotide-binding</keyword>
<dbReference type="SMART" id="SM00175">
    <property type="entry name" value="RAB"/>
    <property type="match status" value="1"/>
</dbReference>
<protein>
    <submittedName>
        <fullName evidence="8">Ras-related protein rab11</fullName>
    </submittedName>
</protein>
<evidence type="ECO:0000256" key="4">
    <source>
        <dbReference type="ARBA" id="ARBA00023136"/>
    </source>
</evidence>